<protein>
    <submittedName>
        <fullName evidence="6">Patatin family protein</fullName>
    </submittedName>
</protein>
<evidence type="ECO:0000313" key="7">
    <source>
        <dbReference type="Proteomes" id="UP001597383"/>
    </source>
</evidence>
<keyword evidence="2 4" id="KW-0442">Lipid degradation</keyword>
<evidence type="ECO:0000256" key="1">
    <source>
        <dbReference type="ARBA" id="ARBA00022801"/>
    </source>
</evidence>
<dbReference type="PANTHER" id="PTHR14226">
    <property type="entry name" value="NEUROPATHY TARGET ESTERASE/SWISS CHEESE D.MELANOGASTER"/>
    <property type="match status" value="1"/>
</dbReference>
<dbReference type="EMBL" id="JBHUHQ010000011">
    <property type="protein sequence ID" value="MFD2043751.1"/>
    <property type="molecule type" value="Genomic_DNA"/>
</dbReference>
<feature type="short sequence motif" description="DGA/G" evidence="4">
    <location>
        <begin position="160"/>
        <end position="162"/>
    </location>
</feature>
<dbReference type="PANTHER" id="PTHR14226:SF25">
    <property type="entry name" value="PHOSPHOESTERASE"/>
    <property type="match status" value="1"/>
</dbReference>
<evidence type="ECO:0000256" key="4">
    <source>
        <dbReference type="PROSITE-ProRule" id="PRU01161"/>
    </source>
</evidence>
<comment type="caution">
    <text evidence="6">The sequence shown here is derived from an EMBL/GenBank/DDBJ whole genome shotgun (WGS) entry which is preliminary data.</text>
</comment>
<dbReference type="InterPro" id="IPR037483">
    <property type="entry name" value="YjjU-like"/>
</dbReference>
<keyword evidence="3 4" id="KW-0443">Lipid metabolism</keyword>
<reference evidence="7" key="1">
    <citation type="journal article" date="2019" name="Int. J. Syst. Evol. Microbiol.">
        <title>The Global Catalogue of Microorganisms (GCM) 10K type strain sequencing project: providing services to taxonomists for standard genome sequencing and annotation.</title>
        <authorList>
            <consortium name="The Broad Institute Genomics Platform"/>
            <consortium name="The Broad Institute Genome Sequencing Center for Infectious Disease"/>
            <person name="Wu L."/>
            <person name="Ma J."/>
        </authorList>
    </citation>
    <scope>NUCLEOTIDE SEQUENCE [LARGE SCALE GENOMIC DNA]</scope>
    <source>
        <strain evidence="7">R28</strain>
    </source>
</reference>
<dbReference type="InterPro" id="IPR016035">
    <property type="entry name" value="Acyl_Trfase/lysoPLipase"/>
</dbReference>
<dbReference type="InterPro" id="IPR045943">
    <property type="entry name" value="DUF6363"/>
</dbReference>
<dbReference type="InterPro" id="IPR002641">
    <property type="entry name" value="PNPLA_dom"/>
</dbReference>
<dbReference type="SUPFAM" id="SSF52151">
    <property type="entry name" value="FabD/lysophospholipase-like"/>
    <property type="match status" value="1"/>
</dbReference>
<feature type="short sequence motif" description="GXGXXG" evidence="4">
    <location>
        <begin position="10"/>
        <end position="15"/>
    </location>
</feature>
<dbReference type="Proteomes" id="UP001597383">
    <property type="component" value="Unassembled WGS sequence"/>
</dbReference>
<feature type="short sequence motif" description="GXSXG" evidence="4">
    <location>
        <begin position="37"/>
        <end position="41"/>
    </location>
</feature>
<feature type="active site" description="Proton acceptor" evidence="4">
    <location>
        <position position="160"/>
    </location>
</feature>
<dbReference type="InterPro" id="IPR050301">
    <property type="entry name" value="NTE"/>
</dbReference>
<dbReference type="Pfam" id="PF01734">
    <property type="entry name" value="Patatin"/>
    <property type="match status" value="1"/>
</dbReference>
<name>A0ABW4VYG8_9BACI</name>
<keyword evidence="1 4" id="KW-0378">Hydrolase</keyword>
<evidence type="ECO:0000256" key="2">
    <source>
        <dbReference type="ARBA" id="ARBA00022963"/>
    </source>
</evidence>
<dbReference type="Pfam" id="PF19890">
    <property type="entry name" value="DUF6363"/>
    <property type="match status" value="1"/>
</dbReference>
<organism evidence="6 7">
    <name type="scientific">Ornithinibacillus salinisoli</name>
    <dbReference type="NCBI Taxonomy" id="1848459"/>
    <lineage>
        <taxon>Bacteria</taxon>
        <taxon>Bacillati</taxon>
        <taxon>Bacillota</taxon>
        <taxon>Bacilli</taxon>
        <taxon>Bacillales</taxon>
        <taxon>Bacillaceae</taxon>
        <taxon>Ornithinibacillus</taxon>
    </lineage>
</organism>
<keyword evidence="7" id="KW-1185">Reference proteome</keyword>
<evidence type="ECO:0000313" key="6">
    <source>
        <dbReference type="EMBL" id="MFD2043751.1"/>
    </source>
</evidence>
<dbReference type="CDD" id="cd07208">
    <property type="entry name" value="Pat_hypo_Ecoli_yjju_like"/>
    <property type="match status" value="1"/>
</dbReference>
<feature type="domain" description="PNPLA" evidence="5">
    <location>
        <begin position="6"/>
        <end position="173"/>
    </location>
</feature>
<evidence type="ECO:0000259" key="5">
    <source>
        <dbReference type="PROSITE" id="PS51635"/>
    </source>
</evidence>
<accession>A0ABW4VYG8</accession>
<feature type="active site" description="Nucleophile" evidence="4">
    <location>
        <position position="39"/>
    </location>
</feature>
<gene>
    <name evidence="6" type="ORF">ACFSJF_05670</name>
</gene>
<dbReference type="PROSITE" id="PS51635">
    <property type="entry name" value="PNPLA"/>
    <property type="match status" value="1"/>
</dbReference>
<dbReference type="RefSeq" id="WP_377555804.1">
    <property type="nucleotide sequence ID" value="NZ_JBHUHQ010000011.1"/>
</dbReference>
<sequence length="282" mass="32486">MKNTGLVLEGGGSRGVYTAGVLRYLMEQEIYLPYIIGVSAGACNGSSYVSRQMDRNRAVNIDYIDHPEYLSLRNFIKKRQLFGMDFLFDSLPNQLEPFEFEAFHDAKEEFVVGVTDCMTGDPVFYKREDYGKDLLTVIRASSSLPLVAPAVPYDDRILMDGGISDPIPIKQSERDGNRKNVVILTRNRGYYKKPQSFGWYIRKKYKAYPGLVKALEKRHIIYNETLQYIFEEEKKGNVFVINPSEKLEVGRIERDKEKLTTLYQQGMEDVKKLAEPLREFLT</sequence>
<proteinExistence type="predicted"/>
<dbReference type="Gene3D" id="3.40.1090.10">
    <property type="entry name" value="Cytosolic phospholipase A2 catalytic domain"/>
    <property type="match status" value="2"/>
</dbReference>
<evidence type="ECO:0000256" key="3">
    <source>
        <dbReference type="ARBA" id="ARBA00023098"/>
    </source>
</evidence>